<feature type="compositionally biased region" description="Basic and acidic residues" evidence="11">
    <location>
        <begin position="949"/>
        <end position="961"/>
    </location>
</feature>
<proteinExistence type="inferred from homology"/>
<feature type="transmembrane region" description="Helical" evidence="12">
    <location>
        <begin position="1550"/>
        <end position="1576"/>
    </location>
</feature>
<dbReference type="PROSITE" id="PS00463">
    <property type="entry name" value="ZN2_CY6_FUNGAL_1"/>
    <property type="match status" value="1"/>
</dbReference>
<feature type="region of interest" description="Disordered" evidence="11">
    <location>
        <begin position="1031"/>
        <end position="1124"/>
    </location>
</feature>
<keyword evidence="8" id="KW-0804">Transcription</keyword>
<dbReference type="CDD" id="cd12148">
    <property type="entry name" value="fungal_TF_MHR"/>
    <property type="match status" value="1"/>
</dbReference>
<dbReference type="Proteomes" id="UP000191672">
    <property type="component" value="Unassembled WGS sequence"/>
</dbReference>
<evidence type="ECO:0000256" key="8">
    <source>
        <dbReference type="ARBA" id="ARBA00023163"/>
    </source>
</evidence>
<dbReference type="PANTHER" id="PTHR31082">
    <property type="entry name" value="PHEROMONE-REGULATED MEMBRANE PROTEIN 10"/>
    <property type="match status" value="1"/>
</dbReference>
<dbReference type="SUPFAM" id="SSF57701">
    <property type="entry name" value="Zn2/Cys6 DNA-binding domain"/>
    <property type="match status" value="1"/>
</dbReference>
<dbReference type="EMBL" id="MDYN01000002">
    <property type="protein sequence ID" value="OQD89767.1"/>
    <property type="molecule type" value="Genomic_DNA"/>
</dbReference>
<feature type="compositionally biased region" description="Polar residues" evidence="11">
    <location>
        <begin position="86"/>
        <end position="113"/>
    </location>
</feature>
<feature type="region of interest" description="Disordered" evidence="11">
    <location>
        <begin position="66"/>
        <end position="148"/>
    </location>
</feature>
<keyword evidence="4 12" id="KW-1133">Transmembrane helix</keyword>
<evidence type="ECO:0000256" key="5">
    <source>
        <dbReference type="ARBA" id="ARBA00023015"/>
    </source>
</evidence>
<feature type="region of interest" description="Disordered" evidence="11">
    <location>
        <begin position="770"/>
        <end position="1016"/>
    </location>
</feature>
<sequence>MSTTGPNCRRRRPPVACTLCRRRKIKCNREAPCSNCLRAKNKNCIYENSAQPLRRLGDEPTFQLNSVQGDHQRKSVSSWQSSALSQEHTPPTGSSEPAVSSIAASTPFSNSSTREVESLQSKVRELEEQLSKATGTPTQSTAPTPTSDIQITTSQLAGTFRVHNEHLTSNQGHSQAISRTFWHKKRLYGQSHWIGGISLLRELAESIEPYLLNEGSKAVSGLQKCKYLGKMIKSQRDPRWPVPITPDLPARDVCDTLVDCYLQTTERIYRVVHIPTFRRDYAKIWSSETQPDSMFLVQLKLVLAIGTTTHDDDFSLRSWATQAVFEAQTWASEPEYKARLGISFLQIQILLLIARELIGVDGRMVWVSAGALIRTAMYMGMHRDPACIPKMSKYALEMRRRLWNTILEVCLQSSMESGGVPLLSLDDFDTETPGNFEDEQLEVEDSTPHPESKFTSVSIAIAFRKMFPIRLAIAKFLNDVRSQGSYEEALLLDARLRSCYKGLCGTLRGHISRSAQDSISRFELLVLDFIMRRYILSIHIPFFGPSMRETAYAFSRNVVVETALKLFTSTRGPQSPGQTEFSRLVINGSGFFRTAPVHACFLISVELKTRIEEEEGLGLLNIRPHLLAVLHDAKALNLRCIEVGETNIKGYLFMCLAVAQIDALMRDAPKEEIPLLLIKAAEDAEEICLPILERLAAKGQNEKTGEGLDSSTNQLPEMVGDWDFMMADEDFRFPDLEPASWMMNSPCLDVAETLNAFIFMSAASFVSSFEDDVDPDETNSPDDWQDASQISPQQEEPQLHVRFRSNGPGQEIRRVPPDANPQEEWDHSQRQGEAHRPTAPYAHESQDIADNPPQDRATESGQPQGAPGLEIIDHAAKAEKEKQEKEDSEGPKPKTLKQRWRYATQTLRMKAGMLGDRMGRPTSEGDDLSSGKYRPDWATGGAAALSDFTDDKHKSDEEKLKQQAASSSEAHRLVRDLTQDHSQKRRKGRGRPYPYAGSHFQEEENPTGADASLRYRSGGGGILSQLLKLNGGQQPGQQRDAGQVSRTSTDFSTGTSTSTASGTPQKGKPPKWYKRPANTSTSTLIGGGEGAYSGASTPVSSEVLSAASKRRGQEGGGDKPGPNMRLEDEIRVTVHIAEIICRQRYIMQLCRCLMTFGAPTHRLEEYMQMTAKVLEVDSQFLYLPGCMIMSFDDPSTRTTEVKLVRVNQGIDLARLSDSHLIYKNVIHDVVGIEEAVQELDGIMQKDPRYPKWIIVLVYGVATATVGPFAFNARPIDMPIIFLNGLLVGLMQHVAAPRSVLYANVFEVTSTVVTSFLARAFGSIPRAIIDGKREYLFCFSAIAQASIALILPGFLVLCASLELQSHQIIAGSIRMVYALLFSLFIGYGITVGTTVYGLIDNGAVSDTSCPKDGAFKNPYVQRFPFVTIMTVWLLIINQGKWKQLPPMTIIALSGYISNYFCTKKLGSNSQVANTVGAFTIGIMGNLYSRFWHGHAATAILPGIFILVPSGLAATGSLITGVQSADEIRKNISQHGAASSAPGAGLSSSSSVFSLGFGMIQVAIGITIGLFISALIVYPYGKPRSGLFSF</sequence>
<evidence type="ECO:0000256" key="12">
    <source>
        <dbReference type="SAM" id="Phobius"/>
    </source>
</evidence>
<keyword evidence="7 12" id="KW-0472">Membrane</keyword>
<accession>A0A1V6QL98</accession>
<dbReference type="CDD" id="cd00067">
    <property type="entry name" value="GAL4"/>
    <property type="match status" value="1"/>
</dbReference>
<dbReference type="InterPro" id="IPR036864">
    <property type="entry name" value="Zn2-C6_fun-type_DNA-bd_sf"/>
</dbReference>
<feature type="compositionally biased region" description="Basic and acidic residues" evidence="11">
    <location>
        <begin position="114"/>
        <end position="130"/>
    </location>
</feature>
<name>A0A1V6QL98_9EURO</name>
<evidence type="ECO:0000313" key="14">
    <source>
        <dbReference type="EMBL" id="OQD89767.1"/>
    </source>
</evidence>
<evidence type="ECO:0000256" key="1">
    <source>
        <dbReference type="ARBA" id="ARBA00004141"/>
    </source>
</evidence>
<evidence type="ECO:0000256" key="10">
    <source>
        <dbReference type="ARBA" id="ARBA00034125"/>
    </source>
</evidence>
<organism evidence="14 15">
    <name type="scientific">Penicillium antarcticum</name>
    <dbReference type="NCBI Taxonomy" id="416450"/>
    <lineage>
        <taxon>Eukaryota</taxon>
        <taxon>Fungi</taxon>
        <taxon>Dikarya</taxon>
        <taxon>Ascomycota</taxon>
        <taxon>Pezizomycotina</taxon>
        <taxon>Eurotiomycetes</taxon>
        <taxon>Eurotiomycetidae</taxon>
        <taxon>Eurotiales</taxon>
        <taxon>Aspergillaceae</taxon>
        <taxon>Penicillium</taxon>
    </lineage>
</organism>
<evidence type="ECO:0000256" key="6">
    <source>
        <dbReference type="ARBA" id="ARBA00023125"/>
    </source>
</evidence>
<dbReference type="InterPro" id="IPR001138">
    <property type="entry name" value="Zn2Cys6_DnaBD"/>
</dbReference>
<evidence type="ECO:0000256" key="3">
    <source>
        <dbReference type="ARBA" id="ARBA00022723"/>
    </source>
</evidence>
<feature type="transmembrane region" description="Helical" evidence="12">
    <location>
        <begin position="1497"/>
        <end position="1517"/>
    </location>
</feature>
<evidence type="ECO:0000256" key="2">
    <source>
        <dbReference type="ARBA" id="ARBA00022692"/>
    </source>
</evidence>
<evidence type="ECO:0000313" key="15">
    <source>
        <dbReference type="Proteomes" id="UP000191672"/>
    </source>
</evidence>
<feature type="compositionally biased region" description="Acidic residues" evidence="11">
    <location>
        <begin position="770"/>
        <end position="785"/>
    </location>
</feature>
<dbReference type="Gene3D" id="4.10.240.10">
    <property type="entry name" value="Zn(2)-C6 fungal-type DNA-binding domain"/>
    <property type="match status" value="1"/>
</dbReference>
<feature type="compositionally biased region" description="Low complexity" evidence="11">
    <location>
        <begin position="1045"/>
        <end position="1063"/>
    </location>
</feature>
<dbReference type="GO" id="GO:0003677">
    <property type="term" value="F:DNA binding"/>
    <property type="evidence" value="ECO:0007669"/>
    <property type="project" value="UniProtKB-KW"/>
</dbReference>
<evidence type="ECO:0000256" key="7">
    <source>
        <dbReference type="ARBA" id="ARBA00023136"/>
    </source>
</evidence>
<gene>
    <name evidence="14" type="ORF">PENANT_c002G02034</name>
</gene>
<dbReference type="GO" id="GO:0006351">
    <property type="term" value="P:DNA-templated transcription"/>
    <property type="evidence" value="ECO:0007669"/>
    <property type="project" value="InterPro"/>
</dbReference>
<dbReference type="GO" id="GO:0022857">
    <property type="term" value="F:transmembrane transporter activity"/>
    <property type="evidence" value="ECO:0007669"/>
    <property type="project" value="InterPro"/>
</dbReference>
<dbReference type="InterPro" id="IPR024528">
    <property type="entry name" value="ThrE_2"/>
</dbReference>
<feature type="compositionally biased region" description="Low complexity" evidence="11">
    <location>
        <begin position="133"/>
        <end position="147"/>
    </location>
</feature>
<keyword evidence="9" id="KW-0539">Nucleus</keyword>
<feature type="compositionally biased region" description="Low complexity" evidence="11">
    <location>
        <begin position="75"/>
        <end position="85"/>
    </location>
</feature>
<evidence type="ECO:0000256" key="4">
    <source>
        <dbReference type="ARBA" id="ARBA00022989"/>
    </source>
</evidence>
<feature type="transmembrane region" description="Helical" evidence="12">
    <location>
        <begin position="1374"/>
        <end position="1398"/>
    </location>
</feature>
<dbReference type="SMART" id="SM00906">
    <property type="entry name" value="Fungal_trans"/>
    <property type="match status" value="1"/>
</dbReference>
<dbReference type="Pfam" id="PF00172">
    <property type="entry name" value="Zn_clus"/>
    <property type="match status" value="1"/>
</dbReference>
<dbReference type="GO" id="GO:0016020">
    <property type="term" value="C:membrane"/>
    <property type="evidence" value="ECO:0007669"/>
    <property type="project" value="UniProtKB-SubCell"/>
</dbReference>
<dbReference type="Pfam" id="PF12821">
    <property type="entry name" value="ThrE_2"/>
    <property type="match status" value="1"/>
</dbReference>
<dbReference type="GO" id="GO:0008270">
    <property type="term" value="F:zinc ion binding"/>
    <property type="evidence" value="ECO:0007669"/>
    <property type="project" value="InterPro"/>
</dbReference>
<feature type="domain" description="Zn(2)-C6 fungal-type" evidence="13">
    <location>
        <begin position="16"/>
        <end position="46"/>
    </location>
</feature>
<feature type="transmembrane region" description="Helical" evidence="12">
    <location>
        <begin position="1277"/>
        <end position="1295"/>
    </location>
</feature>
<dbReference type="InterPro" id="IPR010619">
    <property type="entry name" value="ThrE-like_N"/>
</dbReference>
<feature type="compositionally biased region" description="Basic and acidic residues" evidence="11">
    <location>
        <begin position="824"/>
        <end position="836"/>
    </location>
</feature>
<feature type="transmembrane region" description="Helical" evidence="12">
    <location>
        <begin position="1252"/>
        <end position="1270"/>
    </location>
</feature>
<dbReference type="SMART" id="SM00066">
    <property type="entry name" value="GAL4"/>
    <property type="match status" value="1"/>
</dbReference>
<dbReference type="Pfam" id="PF04082">
    <property type="entry name" value="Fungal_trans"/>
    <property type="match status" value="1"/>
</dbReference>
<protein>
    <recommendedName>
        <fullName evidence="13">Zn(2)-C6 fungal-type domain-containing protein</fullName>
    </recommendedName>
</protein>
<feature type="transmembrane region" description="Helical" evidence="12">
    <location>
        <begin position="1418"/>
        <end position="1436"/>
    </location>
</feature>
<comment type="similarity">
    <text evidence="10">Belongs to the ThrE exporter (TC 2.A.79) family.</text>
</comment>
<keyword evidence="6" id="KW-0238">DNA-binding</keyword>
<reference evidence="15" key="1">
    <citation type="journal article" date="2017" name="Nat. Microbiol.">
        <title>Global analysis of biosynthetic gene clusters reveals vast potential of secondary metabolite production in Penicillium species.</title>
        <authorList>
            <person name="Nielsen J.C."/>
            <person name="Grijseels S."/>
            <person name="Prigent S."/>
            <person name="Ji B."/>
            <person name="Dainat J."/>
            <person name="Nielsen K.F."/>
            <person name="Frisvad J.C."/>
            <person name="Workman M."/>
            <person name="Nielsen J."/>
        </authorList>
    </citation>
    <scope>NUCLEOTIDE SEQUENCE [LARGE SCALE GENOMIC DNA]</scope>
    <source>
        <strain evidence="15">IBT 31811</strain>
    </source>
</reference>
<dbReference type="PANTHER" id="PTHR31082:SF10">
    <property type="entry name" value="DUF1212 DOMAIN MEMBRANE PROTEIN (AFU_ORTHOLOGUE AFUA_3G01440)"/>
    <property type="match status" value="1"/>
</dbReference>
<feature type="transmembrane region" description="Helical" evidence="12">
    <location>
        <begin position="1340"/>
        <end position="1362"/>
    </location>
</feature>
<comment type="subcellular location">
    <subcellularLocation>
        <location evidence="1">Membrane</location>
        <topology evidence="1">Multi-pass membrane protein</topology>
    </subcellularLocation>
</comment>
<dbReference type="Pfam" id="PF06738">
    <property type="entry name" value="ThrE"/>
    <property type="match status" value="1"/>
</dbReference>
<feature type="compositionally biased region" description="Polar residues" evidence="11">
    <location>
        <begin position="786"/>
        <end position="796"/>
    </location>
</feature>
<dbReference type="InterPro" id="IPR007219">
    <property type="entry name" value="XnlR_reg_dom"/>
</dbReference>
<keyword evidence="3" id="KW-0479">Metal-binding</keyword>
<dbReference type="GO" id="GO:0000981">
    <property type="term" value="F:DNA-binding transcription factor activity, RNA polymerase II-specific"/>
    <property type="evidence" value="ECO:0007669"/>
    <property type="project" value="InterPro"/>
</dbReference>
<feature type="compositionally biased region" description="Basic and acidic residues" evidence="11">
    <location>
        <begin position="871"/>
        <end position="892"/>
    </location>
</feature>
<keyword evidence="15" id="KW-1185">Reference proteome</keyword>
<evidence type="ECO:0000256" key="11">
    <source>
        <dbReference type="SAM" id="MobiDB-lite"/>
    </source>
</evidence>
<keyword evidence="5" id="KW-0805">Transcription regulation</keyword>
<keyword evidence="2 12" id="KW-0812">Transmembrane</keyword>
<comment type="caution">
    <text evidence="14">The sequence shown here is derived from an EMBL/GenBank/DDBJ whole genome shotgun (WGS) entry which is preliminary data.</text>
</comment>
<dbReference type="InterPro" id="IPR051361">
    <property type="entry name" value="ThrE/Ser_Exporter"/>
</dbReference>
<feature type="compositionally biased region" description="Polar residues" evidence="11">
    <location>
        <begin position="1094"/>
        <end position="1103"/>
    </location>
</feature>
<evidence type="ECO:0000256" key="9">
    <source>
        <dbReference type="ARBA" id="ARBA00023242"/>
    </source>
</evidence>
<feature type="compositionally biased region" description="Basic and acidic residues" evidence="11">
    <location>
        <begin position="969"/>
        <end position="982"/>
    </location>
</feature>
<evidence type="ECO:0000259" key="13">
    <source>
        <dbReference type="PROSITE" id="PS50048"/>
    </source>
</evidence>
<dbReference type="PROSITE" id="PS50048">
    <property type="entry name" value="ZN2_CY6_FUNGAL_2"/>
    <property type="match status" value="1"/>
</dbReference>